<name>A0ABS6YAV4_9BACT</name>
<reference evidence="5 6" key="1">
    <citation type="submission" date="2021-07" db="EMBL/GenBank/DDBJ databases">
        <title>Genomic diversity and antimicrobial resistance of Prevotella spp. isolated from chronic lung disease airways.</title>
        <authorList>
            <person name="Webb K.A."/>
            <person name="Olagoke O.S."/>
            <person name="Baird T."/>
            <person name="Neill J."/>
            <person name="Pham A."/>
            <person name="Wells T.J."/>
            <person name="Ramsay K.A."/>
            <person name="Bell S.C."/>
            <person name="Sarovich D.S."/>
            <person name="Price E.P."/>
        </authorList>
    </citation>
    <scope>NUCLEOTIDE SEQUENCE [LARGE SCALE GENOMIC DNA]</scope>
    <source>
        <strain evidence="5 6">SCHI0011.S.12</strain>
    </source>
</reference>
<dbReference type="Pfam" id="PF05193">
    <property type="entry name" value="Peptidase_M16_C"/>
    <property type="match status" value="1"/>
</dbReference>
<evidence type="ECO:0000313" key="6">
    <source>
        <dbReference type="Proteomes" id="UP000788426"/>
    </source>
</evidence>
<dbReference type="Proteomes" id="UP000788426">
    <property type="component" value="Unassembled WGS sequence"/>
</dbReference>
<comment type="caution">
    <text evidence="5">The sequence shown here is derived from an EMBL/GenBank/DDBJ whole genome shotgun (WGS) entry which is preliminary data.</text>
</comment>
<dbReference type="InterPro" id="IPR001431">
    <property type="entry name" value="Pept_M16_Zn_BS"/>
</dbReference>
<dbReference type="EMBL" id="JAHXCT010000002">
    <property type="protein sequence ID" value="MBW4768700.1"/>
    <property type="molecule type" value="Genomic_DNA"/>
</dbReference>
<accession>A0ABS6YAV4</accession>
<dbReference type="InterPro" id="IPR007863">
    <property type="entry name" value="Peptidase_M16_C"/>
</dbReference>
<feature type="domain" description="Peptidase M16 N-terminal" evidence="3">
    <location>
        <begin position="20"/>
        <end position="158"/>
    </location>
</feature>
<evidence type="ECO:0000256" key="1">
    <source>
        <dbReference type="ARBA" id="ARBA00007261"/>
    </source>
</evidence>
<evidence type="ECO:0000259" key="3">
    <source>
        <dbReference type="Pfam" id="PF00675"/>
    </source>
</evidence>
<feature type="domain" description="Peptidase M16 C-terminal" evidence="4">
    <location>
        <begin position="166"/>
        <end position="349"/>
    </location>
</feature>
<dbReference type="InterPro" id="IPR050361">
    <property type="entry name" value="MPP/UQCRC_Complex"/>
</dbReference>
<dbReference type="RefSeq" id="WP_219479637.1">
    <property type="nucleotide sequence ID" value="NZ_JAHXCT010000002.1"/>
</dbReference>
<dbReference type="PANTHER" id="PTHR11851">
    <property type="entry name" value="METALLOPROTEASE"/>
    <property type="match status" value="1"/>
</dbReference>
<gene>
    <name evidence="5" type="ORF">KZO38_02855</name>
</gene>
<dbReference type="PROSITE" id="PS00143">
    <property type="entry name" value="INSULINASE"/>
    <property type="match status" value="1"/>
</dbReference>
<dbReference type="PANTHER" id="PTHR11851:SF49">
    <property type="entry name" value="MITOCHONDRIAL-PROCESSING PEPTIDASE SUBUNIT ALPHA"/>
    <property type="match status" value="1"/>
</dbReference>
<sequence>MTHQTHTFSNGLRLVCVPHSSQVVYCGYYIKAGTRDELSHEEGLAHFCEHMSFKGTAKRSARNIINSLEQYGGDLNAFTTKETTVYHAAILSKHVYKAVEVLTDMVFNSIYPQKEIAKEVEVICDEIESYNDSPSELIYDYFEQELFGCAALGHNILGKAENVRQFTTADAQRFTQRMYQPSNMVFFVYGDIDFKRLVQQLDKLTSAFPEATPYLQKDALLPTDISKTTGVEGTQKVIKRNTHQCHVMIGAKSFSVYNKQRVVLYLLNNILGGPGMNARFSIALREKRGLVYSVDSSMVCYSDVGVWSVYFGCDPHDLKKCIHLVKKEMQRLCDTMLTPKQIASAKQQLKGQIAVSCDSRESFALDFSKAYLYFNEMKSIDDLFAEIDAITPQEIMNVSREIFDPDRLFTLILE</sequence>
<proteinExistence type="inferred from homology"/>
<dbReference type="InterPro" id="IPR011765">
    <property type="entry name" value="Pept_M16_N"/>
</dbReference>
<keyword evidence="6" id="KW-1185">Reference proteome</keyword>
<organism evidence="5 6">
    <name type="scientific">Hoylesella nanceiensis</name>
    <dbReference type="NCBI Taxonomy" id="425941"/>
    <lineage>
        <taxon>Bacteria</taxon>
        <taxon>Pseudomonadati</taxon>
        <taxon>Bacteroidota</taxon>
        <taxon>Bacteroidia</taxon>
        <taxon>Bacteroidales</taxon>
        <taxon>Prevotellaceae</taxon>
        <taxon>Hoylesella</taxon>
    </lineage>
</organism>
<comment type="similarity">
    <text evidence="1 2">Belongs to the peptidase M16 family.</text>
</comment>
<evidence type="ECO:0000313" key="5">
    <source>
        <dbReference type="EMBL" id="MBW4768700.1"/>
    </source>
</evidence>
<evidence type="ECO:0000259" key="4">
    <source>
        <dbReference type="Pfam" id="PF05193"/>
    </source>
</evidence>
<dbReference type="Pfam" id="PF00675">
    <property type="entry name" value="Peptidase_M16"/>
    <property type="match status" value="1"/>
</dbReference>
<protein>
    <submittedName>
        <fullName evidence="5">Insulinase family protein</fullName>
    </submittedName>
</protein>
<evidence type="ECO:0000256" key="2">
    <source>
        <dbReference type="RuleBase" id="RU004447"/>
    </source>
</evidence>